<keyword evidence="4" id="KW-0274">FAD</keyword>
<dbReference type="InterPro" id="IPR006076">
    <property type="entry name" value="FAD-dep_OxRdtase"/>
</dbReference>
<dbReference type="GO" id="GO:0004368">
    <property type="term" value="F:glycerol-3-phosphate dehydrogenase (quinone) activity"/>
    <property type="evidence" value="ECO:0007669"/>
    <property type="project" value="UniProtKB-EC"/>
</dbReference>
<evidence type="ECO:0000313" key="8">
    <source>
        <dbReference type="EMBL" id="QDT28154.1"/>
    </source>
</evidence>
<keyword evidence="3" id="KW-0285">Flavoprotein</keyword>
<evidence type="ECO:0000256" key="2">
    <source>
        <dbReference type="ARBA" id="ARBA00007330"/>
    </source>
</evidence>
<dbReference type="InterPro" id="IPR000447">
    <property type="entry name" value="G3P_DH_FAD-dep"/>
</dbReference>
<dbReference type="InterPro" id="IPR036188">
    <property type="entry name" value="FAD/NAD-bd_sf"/>
</dbReference>
<dbReference type="AlphaFoldDB" id="A0A517Q951"/>
<dbReference type="Pfam" id="PF01266">
    <property type="entry name" value="DAO"/>
    <property type="match status" value="1"/>
</dbReference>
<dbReference type="InterPro" id="IPR031656">
    <property type="entry name" value="DAO_C"/>
</dbReference>
<keyword evidence="9" id="KW-1185">Reference proteome</keyword>
<comment type="similarity">
    <text evidence="2">Belongs to the FAD-dependent glycerol-3-phosphate dehydrogenase family.</text>
</comment>
<evidence type="ECO:0000313" key="9">
    <source>
        <dbReference type="Proteomes" id="UP000315647"/>
    </source>
</evidence>
<dbReference type="SUPFAM" id="SSF51905">
    <property type="entry name" value="FAD/NAD(P)-binding domain"/>
    <property type="match status" value="1"/>
</dbReference>
<comment type="cofactor">
    <cofactor evidence="1">
        <name>FAD</name>
        <dbReference type="ChEBI" id="CHEBI:57692"/>
    </cofactor>
</comment>
<keyword evidence="5 8" id="KW-0560">Oxidoreductase</keyword>
<organism evidence="8 9">
    <name type="scientific">Gimesia panareensis</name>
    <dbReference type="NCBI Taxonomy" id="2527978"/>
    <lineage>
        <taxon>Bacteria</taxon>
        <taxon>Pseudomonadati</taxon>
        <taxon>Planctomycetota</taxon>
        <taxon>Planctomycetia</taxon>
        <taxon>Planctomycetales</taxon>
        <taxon>Planctomycetaceae</taxon>
        <taxon>Gimesia</taxon>
    </lineage>
</organism>
<evidence type="ECO:0000256" key="5">
    <source>
        <dbReference type="ARBA" id="ARBA00023002"/>
    </source>
</evidence>
<dbReference type="GO" id="GO:0046168">
    <property type="term" value="P:glycerol-3-phosphate catabolic process"/>
    <property type="evidence" value="ECO:0007669"/>
    <property type="project" value="TreeGrafter"/>
</dbReference>
<proteinExistence type="inferred from homology"/>
<dbReference type="PRINTS" id="PR01001">
    <property type="entry name" value="FADG3PDH"/>
</dbReference>
<evidence type="ECO:0000256" key="4">
    <source>
        <dbReference type="ARBA" id="ARBA00022827"/>
    </source>
</evidence>
<dbReference type="EC" id="1.1.5.3" evidence="8"/>
<dbReference type="Proteomes" id="UP000315647">
    <property type="component" value="Chromosome"/>
</dbReference>
<dbReference type="PANTHER" id="PTHR11985">
    <property type="entry name" value="GLYCEROL-3-PHOSPHATE DEHYDROGENASE"/>
    <property type="match status" value="1"/>
</dbReference>
<evidence type="ECO:0000256" key="1">
    <source>
        <dbReference type="ARBA" id="ARBA00001974"/>
    </source>
</evidence>
<reference evidence="8 9" key="1">
    <citation type="submission" date="2019-03" db="EMBL/GenBank/DDBJ databases">
        <title>Deep-cultivation of Planctomycetes and their phenomic and genomic characterization uncovers novel biology.</title>
        <authorList>
            <person name="Wiegand S."/>
            <person name="Jogler M."/>
            <person name="Boedeker C."/>
            <person name="Pinto D."/>
            <person name="Vollmers J."/>
            <person name="Rivas-Marin E."/>
            <person name="Kohn T."/>
            <person name="Peeters S.H."/>
            <person name="Heuer A."/>
            <person name="Rast P."/>
            <person name="Oberbeckmann S."/>
            <person name="Bunk B."/>
            <person name="Jeske O."/>
            <person name="Meyerdierks A."/>
            <person name="Storesund J.E."/>
            <person name="Kallscheuer N."/>
            <person name="Luecker S."/>
            <person name="Lage O.M."/>
            <person name="Pohl T."/>
            <person name="Merkel B.J."/>
            <person name="Hornburger P."/>
            <person name="Mueller R.-W."/>
            <person name="Bruemmer F."/>
            <person name="Labrenz M."/>
            <person name="Spormann A.M."/>
            <person name="Op den Camp H."/>
            <person name="Overmann J."/>
            <person name="Amann R."/>
            <person name="Jetten M.S.M."/>
            <person name="Mascher T."/>
            <person name="Medema M.H."/>
            <person name="Devos D.P."/>
            <person name="Kaster A.-K."/>
            <person name="Ovreas L."/>
            <person name="Rohde M."/>
            <person name="Galperin M.Y."/>
            <person name="Jogler C."/>
        </authorList>
    </citation>
    <scope>NUCLEOTIDE SEQUENCE [LARGE SCALE GENOMIC DNA]</scope>
    <source>
        <strain evidence="8 9">Enr10</strain>
    </source>
</reference>
<dbReference type="Gene3D" id="3.50.50.60">
    <property type="entry name" value="FAD/NAD(P)-binding domain"/>
    <property type="match status" value="1"/>
</dbReference>
<name>A0A517Q951_9PLAN</name>
<accession>A0A517Q951</accession>
<sequence>MNQSERALILGAGINGVAIARELLLNDMPVTIVEQGDLSQGATSKSSRLIHGGLRYLEYGDFSLVSESVHERGILLNLAPHLVKPLRFAVPLSHRISGIPSSGLRFLSGFRVPGVTWLTSRFSFSSERGLYLVDIGLSLYDWFASKGNLPKHSVHNVGETGLPQINADKFRWMACYSDAQMRFPERFVVALLHDCQRIASEKGVEFELLTYHQVKLKERTAQIRSLQADSQSEREFIPKVIINASGACGDLTLEQMEVSSPRLMGGTKGSHIVTFHRGLNEALGDKAIYSEASDGRLVFILPFGDSTLIGTTDVRVEGNPLDVTASPEELEYLVGMVNMVFPQVGLTTDDINLHYSGVRPLPYQPEGKAASISRDHSLKEYEGPYGWIVTLVGGKLTSWRAFAEKVSDRILRKMGKSYFSQSKTRLVPGAEGYPQTEDIFKAEVDRLAEKYQLPPESIRSLWTLQGTHLEEILDSLTEFSPELLRGTSLPRQYVLWTIQNEWAETLGDLVERRLMLVFAETLTEETLRDLADCLVEAGKVLSDQVPDLIQSYQTHLDHFYGKAVVST</sequence>
<feature type="domain" description="FAD dependent oxidoreductase" evidence="6">
    <location>
        <begin position="7"/>
        <end position="366"/>
    </location>
</feature>
<gene>
    <name evidence="8" type="primary">glpD</name>
    <name evidence="8" type="ORF">Enr10x_34930</name>
</gene>
<dbReference type="EMBL" id="CP037421">
    <property type="protein sequence ID" value="QDT28154.1"/>
    <property type="molecule type" value="Genomic_DNA"/>
</dbReference>
<dbReference type="InterPro" id="IPR038299">
    <property type="entry name" value="DAO_C_sf"/>
</dbReference>
<evidence type="ECO:0000256" key="3">
    <source>
        <dbReference type="ARBA" id="ARBA00022630"/>
    </source>
</evidence>
<dbReference type="Pfam" id="PF16901">
    <property type="entry name" value="DAO_C"/>
    <property type="match status" value="1"/>
</dbReference>
<dbReference type="RefSeq" id="WP_145450778.1">
    <property type="nucleotide sequence ID" value="NZ_CP037421.1"/>
</dbReference>
<protein>
    <submittedName>
        <fullName evidence="8">Aerobic glycerol-3-phosphate dehydrogenase</fullName>
        <ecNumber evidence="8">1.1.5.3</ecNumber>
    </submittedName>
</protein>
<evidence type="ECO:0000259" key="6">
    <source>
        <dbReference type="Pfam" id="PF01266"/>
    </source>
</evidence>
<dbReference type="Gene3D" id="1.10.8.870">
    <property type="entry name" value="Alpha-glycerophosphate oxidase, cap domain"/>
    <property type="match status" value="1"/>
</dbReference>
<feature type="domain" description="Alpha-glycerophosphate oxidase C-terminal" evidence="7">
    <location>
        <begin position="421"/>
        <end position="534"/>
    </location>
</feature>
<dbReference type="PANTHER" id="PTHR11985:SF15">
    <property type="entry name" value="GLYCEROL-3-PHOSPHATE DEHYDROGENASE, MITOCHONDRIAL"/>
    <property type="match status" value="1"/>
</dbReference>
<evidence type="ECO:0000259" key="7">
    <source>
        <dbReference type="Pfam" id="PF16901"/>
    </source>
</evidence>
<dbReference type="Gene3D" id="3.30.9.10">
    <property type="entry name" value="D-Amino Acid Oxidase, subunit A, domain 2"/>
    <property type="match status" value="1"/>
</dbReference>